<evidence type="ECO:0000256" key="2">
    <source>
        <dbReference type="ARBA" id="ARBA00004613"/>
    </source>
</evidence>
<gene>
    <name evidence="12" type="primary">traA</name>
    <name evidence="12" type="ORF">C9J52_20315</name>
</gene>
<name>A0ABX5GLT0_9GAMM</name>
<dbReference type="RefSeq" id="WP_107180630.1">
    <property type="nucleotide sequence ID" value="NZ_PYOP01000072.1"/>
</dbReference>
<comment type="subunit">
    <text evidence="10">Monomer. Interacts with itself to form filaments; also interacts with TraQ.</text>
</comment>
<organism evidence="12 13">
    <name type="scientific">Photobacterium iliopiscarium</name>
    <dbReference type="NCBI Taxonomy" id="56192"/>
    <lineage>
        <taxon>Bacteria</taxon>
        <taxon>Pseudomonadati</taxon>
        <taxon>Pseudomonadota</taxon>
        <taxon>Gammaproteobacteria</taxon>
        <taxon>Vibrionales</taxon>
        <taxon>Vibrionaceae</taxon>
        <taxon>Photobacterium</taxon>
    </lineage>
</organism>
<evidence type="ECO:0000256" key="3">
    <source>
        <dbReference type="ARBA" id="ARBA00009586"/>
    </source>
</evidence>
<keyword evidence="5" id="KW-1003">Cell membrane</keyword>
<evidence type="ECO:0000256" key="9">
    <source>
        <dbReference type="ARBA" id="ARBA00023136"/>
    </source>
</evidence>
<evidence type="ECO:0000256" key="5">
    <source>
        <dbReference type="ARBA" id="ARBA00022475"/>
    </source>
</evidence>
<accession>A0ABX5GLT0</accession>
<comment type="subcellular location">
    <subcellularLocation>
        <location evidence="1">Cell inner membrane</location>
        <topology evidence="1">Multi-pass membrane protein</topology>
    </subcellularLocation>
    <subcellularLocation>
        <location evidence="2">Secreted</location>
    </subcellularLocation>
</comment>
<keyword evidence="7" id="KW-0964">Secreted</keyword>
<protein>
    <recommendedName>
        <fullName evidence="4">Pilin</fullName>
    </recommendedName>
</protein>
<feature type="transmembrane region" description="Helical" evidence="11">
    <location>
        <begin position="94"/>
        <end position="113"/>
    </location>
</feature>
<dbReference type="EMBL" id="PYOP01000072">
    <property type="protein sequence ID" value="PSW88866.1"/>
    <property type="molecule type" value="Genomic_DNA"/>
</dbReference>
<keyword evidence="11" id="KW-1133">Transmembrane helix</keyword>
<keyword evidence="8" id="KW-0184">Conjugation</keyword>
<reference evidence="12 13" key="1">
    <citation type="submission" date="2018-03" db="EMBL/GenBank/DDBJ databases">
        <title>Whole genome sequencing of Histamine producing bacteria.</title>
        <authorList>
            <person name="Butler K."/>
        </authorList>
    </citation>
    <scope>NUCLEOTIDE SEQUENCE [LARGE SCALE GENOMIC DNA]</scope>
    <source>
        <strain evidence="12 13">ATCC 51761</strain>
    </source>
</reference>
<evidence type="ECO:0000256" key="8">
    <source>
        <dbReference type="ARBA" id="ARBA00022971"/>
    </source>
</evidence>
<evidence type="ECO:0000313" key="13">
    <source>
        <dbReference type="Proteomes" id="UP000241190"/>
    </source>
</evidence>
<evidence type="ECO:0000256" key="1">
    <source>
        <dbReference type="ARBA" id="ARBA00004429"/>
    </source>
</evidence>
<keyword evidence="13" id="KW-1185">Reference proteome</keyword>
<evidence type="ECO:0000256" key="7">
    <source>
        <dbReference type="ARBA" id="ARBA00022525"/>
    </source>
</evidence>
<evidence type="ECO:0000256" key="4">
    <source>
        <dbReference type="ARBA" id="ARBA00018586"/>
    </source>
</evidence>
<comment type="caution">
    <text evidence="12">The sequence shown here is derived from an EMBL/GenBank/DDBJ whole genome shotgun (WGS) entry which is preliminary data.</text>
</comment>
<keyword evidence="6" id="KW-0997">Cell inner membrane</keyword>
<proteinExistence type="inferred from homology"/>
<keyword evidence="9 11" id="KW-0472">Membrane</keyword>
<feature type="transmembrane region" description="Helical" evidence="11">
    <location>
        <begin position="69"/>
        <end position="88"/>
    </location>
</feature>
<feature type="transmembrane region" description="Helical" evidence="11">
    <location>
        <begin position="26"/>
        <end position="48"/>
    </location>
</feature>
<evidence type="ECO:0000313" key="12">
    <source>
        <dbReference type="EMBL" id="PSW88866.1"/>
    </source>
</evidence>
<dbReference type="Proteomes" id="UP000241190">
    <property type="component" value="Unassembled WGS sequence"/>
</dbReference>
<evidence type="ECO:0000256" key="11">
    <source>
        <dbReference type="SAM" id="Phobius"/>
    </source>
</evidence>
<dbReference type="NCBIfam" id="TIGR02758">
    <property type="entry name" value="TraA_TIGR"/>
    <property type="match status" value="1"/>
</dbReference>
<evidence type="ECO:0000256" key="6">
    <source>
        <dbReference type="ARBA" id="ARBA00022519"/>
    </source>
</evidence>
<sequence>MSAMTLPPTHTLSLTSLFPLRRLRPLMLIVVTSLFVMMIFMPSTAFAAGTDLFSGTKEEIKASAGRESGLWFAITVIGLAVGAITGFVTKNWAAAIGGFVVGMIFLNAAASVIQL</sequence>
<comment type="similarity">
    <text evidence="3">Belongs to the TraA family.</text>
</comment>
<evidence type="ECO:0000256" key="10">
    <source>
        <dbReference type="ARBA" id="ARBA00026027"/>
    </source>
</evidence>
<keyword evidence="11" id="KW-0812">Transmembrane</keyword>
<dbReference type="InterPro" id="IPR008873">
    <property type="entry name" value="TraA"/>
</dbReference>